<sequence length="357" mass="36627">MKNKTGMVAPAAALILLALSPSAEAQSLRSLFSSGASAQEPSADPRPPGEIPGVTPPAPAAPPAAAPSAPPLPPPGAPQAPPPAAAIPAAPPPPQQQQAAPSVIPPQLGGIQVAARFGRDGGPIGGGLQWRVYPDKPDATGQFRMLREDKGANPNFTLPPGGYIVHVAIGLASAAKRVQVQTNTVREVFELSVGGLQVQGKVGESKIASGVTFDLFKGSQFDGNSQRAIASDIAAGELLVLPEGEYYIVSNYGDGNAVLRADVRVQAGKLTEASVQHRAAAVTLKLVSEAGGEALANTAWSVLTPGGDVIKESIGAFPRVVLAEGDYVAIARAEGKVYNREFKVQAGSDQEIEMVAR</sequence>
<reference evidence="3 4" key="1">
    <citation type="submission" date="2015-08" db="EMBL/GenBank/DDBJ databases">
        <title>Investigation of the bacterial diversity of lava forest soil.</title>
        <authorList>
            <person name="Lee J.S."/>
        </authorList>
    </citation>
    <scope>NUCLEOTIDE SEQUENCE [LARGE SCALE GENOMIC DNA]</scope>
    <source>
        <strain evidence="3 4">GJW-30</strain>
    </source>
</reference>
<feature type="compositionally biased region" description="Pro residues" evidence="1">
    <location>
        <begin position="44"/>
        <end position="95"/>
    </location>
</feature>
<dbReference type="Proteomes" id="UP000236884">
    <property type="component" value="Chromosome"/>
</dbReference>
<evidence type="ECO:0000313" key="4">
    <source>
        <dbReference type="Proteomes" id="UP000236884"/>
    </source>
</evidence>
<name>A0A0S3PW44_9BRAD</name>
<accession>A0A0S3PW44</accession>
<dbReference type="RefSeq" id="WP_096356144.1">
    <property type="nucleotide sequence ID" value="NZ_AP014946.1"/>
</dbReference>
<gene>
    <name evidence="3" type="ORF">GJW-30_1_02705</name>
</gene>
<proteinExistence type="predicted"/>
<evidence type="ECO:0000256" key="1">
    <source>
        <dbReference type="SAM" id="MobiDB-lite"/>
    </source>
</evidence>
<dbReference type="KEGG" id="vgo:GJW-30_1_02705"/>
<evidence type="ECO:0000313" key="3">
    <source>
        <dbReference type="EMBL" id="BAT60169.1"/>
    </source>
</evidence>
<evidence type="ECO:0000256" key="2">
    <source>
        <dbReference type="SAM" id="SignalP"/>
    </source>
</evidence>
<feature type="signal peptide" evidence="2">
    <location>
        <begin position="1"/>
        <end position="25"/>
    </location>
</feature>
<dbReference type="AlphaFoldDB" id="A0A0S3PW44"/>
<keyword evidence="4" id="KW-1185">Reference proteome</keyword>
<feature type="region of interest" description="Disordered" evidence="1">
    <location>
        <begin position="26"/>
        <end position="102"/>
    </location>
</feature>
<organism evidence="3 4">
    <name type="scientific">Variibacter gotjawalensis</name>
    <dbReference type="NCBI Taxonomy" id="1333996"/>
    <lineage>
        <taxon>Bacteria</taxon>
        <taxon>Pseudomonadati</taxon>
        <taxon>Pseudomonadota</taxon>
        <taxon>Alphaproteobacteria</taxon>
        <taxon>Hyphomicrobiales</taxon>
        <taxon>Nitrobacteraceae</taxon>
        <taxon>Variibacter</taxon>
    </lineage>
</organism>
<dbReference type="EMBL" id="AP014946">
    <property type="protein sequence ID" value="BAT60169.1"/>
    <property type="molecule type" value="Genomic_DNA"/>
</dbReference>
<keyword evidence="2" id="KW-0732">Signal</keyword>
<feature type="chain" id="PRO_5006615893" evidence="2">
    <location>
        <begin position="26"/>
        <end position="357"/>
    </location>
</feature>
<feature type="compositionally biased region" description="Polar residues" evidence="1">
    <location>
        <begin position="27"/>
        <end position="40"/>
    </location>
</feature>
<protein>
    <submittedName>
        <fullName evidence="3">Uncharacterized protein</fullName>
    </submittedName>
</protein>
<dbReference type="OrthoDB" id="9800206at2"/>